<evidence type="ECO:0000313" key="2">
    <source>
        <dbReference type="Proteomes" id="UP000501054"/>
    </source>
</evidence>
<accession>A0A6G9RWD9</accession>
<keyword evidence="2" id="KW-1185">Reference proteome</keyword>
<organism evidence="1 2">
    <name type="scientific">Halorubrum virus Serpecor1</name>
    <dbReference type="NCBI Taxonomy" id="2721757"/>
    <lineage>
        <taxon>Viruses</taxon>
        <taxon>Duplodnaviria</taxon>
        <taxon>Heunggongvirae</taxon>
        <taxon>Uroviricota</taxon>
        <taxon>Caudoviricetes</taxon>
        <taxon>Thumleimavirales</taxon>
        <taxon>Hafunaviridae</taxon>
        <taxon>Haloferacalesvirus</taxon>
        <taxon>Haloferacalesvirus serpentinense</taxon>
        <taxon>Haloferacalesvirus Serpecor1</taxon>
    </lineage>
</organism>
<evidence type="ECO:0000313" key="1">
    <source>
        <dbReference type="EMBL" id="QIR31205.1"/>
    </source>
</evidence>
<dbReference type="EMBL" id="MN901521">
    <property type="protein sequence ID" value="QIR31205.1"/>
    <property type="molecule type" value="Genomic_DNA"/>
</dbReference>
<reference evidence="1 2" key="1">
    <citation type="journal article" date="2020" name="Genes (Basel)">
        <title>Comparative Genomics of Two New HF1-like Haloviruses.</title>
        <authorList>
            <person name="Dyall-Smith M."/>
            <person name="Tang S.L."/>
            <person name="Russ B."/>
            <person name="Chiang P.W."/>
            <person name="Pfeiffer F."/>
        </authorList>
    </citation>
    <scope>NUCLEOTIDE SEQUENCE [LARGE SCALE GENOMIC DNA]</scope>
</reference>
<proteinExistence type="predicted"/>
<gene>
    <name evidence="1" type="ORF">HrrSp1_200</name>
</gene>
<dbReference type="Proteomes" id="UP000501054">
    <property type="component" value="Segment"/>
</dbReference>
<protein>
    <submittedName>
        <fullName evidence="1">Uncharacterized protein</fullName>
    </submittedName>
</protein>
<sequence length="62" mass="7299">MELTPQQLAFLEHEMEHIKDDPNRDYEDRNLAAELYGKVSGEIEWEKQQHQNGNVPAEEIFS</sequence>
<name>A0A6G9RWD9_9CAUD</name>